<gene>
    <name evidence="8" type="ORF">TeGR_g13046</name>
</gene>
<dbReference type="InterPro" id="IPR045061">
    <property type="entry name" value="FtsZ/CetZ"/>
</dbReference>
<dbReference type="NCBIfam" id="TIGR00065">
    <property type="entry name" value="ftsZ"/>
    <property type="match status" value="1"/>
</dbReference>
<sequence>MPRSPLALLLLLSLLSPSRSFLPPPPAHPAHCRSSLRSEPPAQPPAAGPSDLDVAFQSDEFIMPEGSSSPCLIKVLGVGGGGGNAVNRMVETKIQGVQFWQVNTDAQALTRALARNTLNIGRKSTKGLGAGGNPAVGKAAAQESRAEIERVVAGADLVFVTAGMGGGTGSGAAPIVAEVSKDCGCLTVGVVTKPFNFEGRKRMQQANAAIEQLQKHVDTLIVVSNDKLLQIVPENTPVTDAFLVADDILRQGVVGISEIIIKPGLINVDFADVRSIMGNAGTALMGVGTGQGKSRAQDAAVAAISSPLLDFPIKRAKGIVFNVVGGSDLTLAEINAAAEVVYENADPEANIIFGALVDPKLEGEVSITVLATGFGEAVPGGAEEAAEMSQNYYRSRRSATTSPLGADASPDDVRNLISGGMKFGVIYVVGGVASQEQLKGNGLAYFNDVWASEDLGRTWTQVGDDDHSFESRSECALIESDSSLLLLGGTNGMEDFNDVWESTDNGNTWICVRPSTGPSLFSNMWCCRHAFFACSDRRAGLVIVGGGTDLTGNSFDDVHASADGGKSWVKVVKHACGGRGSRDLVSACAVAAGGSLFIFGGSESDPFLCDDSGYGAVDRVLAVGLPGAGGKLRKDGWKLERTEGEGEWRRTMAAVSAVDGGLIVLTGGCDIGEVLEGVGSQVIAKPR</sequence>
<evidence type="ECO:0008006" key="10">
    <source>
        <dbReference type="Google" id="ProtNLM"/>
    </source>
</evidence>
<accession>A0ABQ6N2I5</accession>
<evidence type="ECO:0000313" key="9">
    <source>
        <dbReference type="Proteomes" id="UP001165060"/>
    </source>
</evidence>
<dbReference type="SMART" id="SM00864">
    <property type="entry name" value="Tubulin"/>
    <property type="match status" value="1"/>
</dbReference>
<keyword evidence="3" id="KW-0342">GTP-binding</keyword>
<evidence type="ECO:0000256" key="2">
    <source>
        <dbReference type="ARBA" id="ARBA00022741"/>
    </source>
</evidence>
<dbReference type="SMART" id="SM00865">
    <property type="entry name" value="Tubulin_C"/>
    <property type="match status" value="1"/>
</dbReference>
<dbReference type="PANTHER" id="PTHR30314:SF3">
    <property type="entry name" value="MITOCHONDRIAL DIVISION PROTEIN FSZA"/>
    <property type="match status" value="1"/>
</dbReference>
<reference evidence="8 9" key="1">
    <citation type="journal article" date="2023" name="Commun. Biol.">
        <title>Genome analysis of Parmales, the sister group of diatoms, reveals the evolutionary specialization of diatoms from phago-mixotrophs to photoautotrophs.</title>
        <authorList>
            <person name="Ban H."/>
            <person name="Sato S."/>
            <person name="Yoshikawa S."/>
            <person name="Yamada K."/>
            <person name="Nakamura Y."/>
            <person name="Ichinomiya M."/>
            <person name="Sato N."/>
            <person name="Blanc-Mathieu R."/>
            <person name="Endo H."/>
            <person name="Kuwata A."/>
            <person name="Ogata H."/>
        </authorList>
    </citation>
    <scope>NUCLEOTIDE SEQUENCE [LARGE SCALE GENOMIC DNA]</scope>
</reference>
<feature type="chain" id="PRO_5046459091" description="Cell division protein FtsZ" evidence="5">
    <location>
        <begin position="21"/>
        <end position="687"/>
    </location>
</feature>
<dbReference type="CDD" id="cd02201">
    <property type="entry name" value="FtsZ_type1"/>
    <property type="match status" value="1"/>
</dbReference>
<evidence type="ECO:0000259" key="7">
    <source>
        <dbReference type="SMART" id="SM00865"/>
    </source>
</evidence>
<dbReference type="HAMAP" id="MF_00909">
    <property type="entry name" value="FtsZ"/>
    <property type="match status" value="1"/>
</dbReference>
<dbReference type="InterPro" id="IPR020805">
    <property type="entry name" value="Cell_div_FtsZ_CS"/>
</dbReference>
<evidence type="ECO:0000313" key="8">
    <source>
        <dbReference type="EMBL" id="GMI38744.1"/>
    </source>
</evidence>
<evidence type="ECO:0000259" key="6">
    <source>
        <dbReference type="SMART" id="SM00864"/>
    </source>
</evidence>
<dbReference type="PROSITE" id="PS01134">
    <property type="entry name" value="FTSZ_1"/>
    <property type="match status" value="1"/>
</dbReference>
<feature type="signal peptide" evidence="5">
    <location>
        <begin position="1"/>
        <end position="20"/>
    </location>
</feature>
<dbReference type="InterPro" id="IPR000158">
    <property type="entry name" value="Cell_div_FtsZ"/>
</dbReference>
<dbReference type="CDD" id="cd15482">
    <property type="entry name" value="Sialidase_non-viral"/>
    <property type="match status" value="1"/>
</dbReference>
<keyword evidence="2" id="KW-0547">Nucleotide-binding</keyword>
<dbReference type="Gene3D" id="2.120.10.80">
    <property type="entry name" value="Kelch-type beta propeller"/>
    <property type="match status" value="1"/>
</dbReference>
<dbReference type="InterPro" id="IPR008280">
    <property type="entry name" value="Tub_FtsZ_C"/>
</dbReference>
<dbReference type="Pfam" id="PF00091">
    <property type="entry name" value="Tubulin"/>
    <property type="match status" value="1"/>
</dbReference>
<dbReference type="PANTHER" id="PTHR30314">
    <property type="entry name" value="CELL DIVISION PROTEIN FTSZ-RELATED"/>
    <property type="match status" value="1"/>
</dbReference>
<evidence type="ECO:0000256" key="1">
    <source>
        <dbReference type="ARBA" id="ARBA00009690"/>
    </source>
</evidence>
<dbReference type="SUPFAM" id="SSF52490">
    <property type="entry name" value="Tubulin nucleotide-binding domain-like"/>
    <property type="match status" value="1"/>
</dbReference>
<proteinExistence type="inferred from homology"/>
<feature type="domain" description="Tubulin/FtsZ GTPase" evidence="6">
    <location>
        <begin position="72"/>
        <end position="264"/>
    </location>
</feature>
<name>A0ABQ6N2I5_9STRA</name>
<feature type="region of interest" description="Disordered" evidence="4">
    <location>
        <begin position="24"/>
        <end position="51"/>
    </location>
</feature>
<comment type="caution">
    <text evidence="8">The sequence shown here is derived from an EMBL/GenBank/DDBJ whole genome shotgun (WGS) entry which is preliminary data.</text>
</comment>
<evidence type="ECO:0000256" key="5">
    <source>
        <dbReference type="SAM" id="SignalP"/>
    </source>
</evidence>
<dbReference type="EMBL" id="BRYB01000841">
    <property type="protein sequence ID" value="GMI38744.1"/>
    <property type="molecule type" value="Genomic_DNA"/>
</dbReference>
<dbReference type="InterPro" id="IPR036525">
    <property type="entry name" value="Tubulin/FtsZ_GTPase_sf"/>
</dbReference>
<keyword evidence="9" id="KW-1185">Reference proteome</keyword>
<evidence type="ECO:0000256" key="4">
    <source>
        <dbReference type="SAM" id="MobiDB-lite"/>
    </source>
</evidence>
<dbReference type="SUPFAM" id="SSF55307">
    <property type="entry name" value="Tubulin C-terminal domain-like"/>
    <property type="match status" value="1"/>
</dbReference>
<dbReference type="PROSITE" id="PS01135">
    <property type="entry name" value="FTSZ_2"/>
    <property type="match status" value="1"/>
</dbReference>
<protein>
    <recommendedName>
        <fullName evidence="10">Cell division protein FtsZ</fullName>
    </recommendedName>
</protein>
<dbReference type="SUPFAM" id="SSF117281">
    <property type="entry name" value="Kelch motif"/>
    <property type="match status" value="1"/>
</dbReference>
<dbReference type="PROSITE" id="PS00227">
    <property type="entry name" value="TUBULIN"/>
    <property type="match status" value="1"/>
</dbReference>
<dbReference type="Pfam" id="PF12327">
    <property type="entry name" value="FtsZ_C"/>
    <property type="match status" value="1"/>
</dbReference>
<dbReference type="InterPro" id="IPR017975">
    <property type="entry name" value="Tubulin_CS"/>
</dbReference>
<dbReference type="Gene3D" id="3.40.50.1440">
    <property type="entry name" value="Tubulin/FtsZ, GTPase domain"/>
    <property type="match status" value="1"/>
</dbReference>
<dbReference type="PRINTS" id="PR00423">
    <property type="entry name" value="CELLDVISFTSZ"/>
</dbReference>
<feature type="domain" description="Tubulin/FtsZ 2-layer sandwich" evidence="7">
    <location>
        <begin position="266"/>
        <end position="383"/>
    </location>
</feature>
<dbReference type="InterPro" id="IPR024757">
    <property type="entry name" value="FtsZ_C"/>
</dbReference>
<comment type="similarity">
    <text evidence="1">Belongs to the FtsZ family.</text>
</comment>
<dbReference type="InterPro" id="IPR018316">
    <property type="entry name" value="Tubulin/FtsZ_2-layer-sand-dom"/>
</dbReference>
<organism evidence="8 9">
    <name type="scientific">Tetraparma gracilis</name>
    <dbReference type="NCBI Taxonomy" id="2962635"/>
    <lineage>
        <taxon>Eukaryota</taxon>
        <taxon>Sar</taxon>
        <taxon>Stramenopiles</taxon>
        <taxon>Ochrophyta</taxon>
        <taxon>Bolidophyceae</taxon>
        <taxon>Parmales</taxon>
        <taxon>Triparmaceae</taxon>
        <taxon>Tetraparma</taxon>
    </lineage>
</organism>
<dbReference type="InterPro" id="IPR015915">
    <property type="entry name" value="Kelch-typ_b-propeller"/>
</dbReference>
<dbReference type="InterPro" id="IPR003008">
    <property type="entry name" value="Tubulin_FtsZ_GTPase"/>
</dbReference>
<dbReference type="InterPro" id="IPR037103">
    <property type="entry name" value="Tubulin/FtsZ-like_C"/>
</dbReference>
<keyword evidence="5" id="KW-0732">Signal</keyword>
<dbReference type="Gene3D" id="3.30.1330.20">
    <property type="entry name" value="Tubulin/FtsZ, C-terminal domain"/>
    <property type="match status" value="1"/>
</dbReference>
<evidence type="ECO:0000256" key="3">
    <source>
        <dbReference type="ARBA" id="ARBA00023134"/>
    </source>
</evidence>
<dbReference type="Proteomes" id="UP001165060">
    <property type="component" value="Unassembled WGS sequence"/>
</dbReference>